<feature type="region of interest" description="Disordered" evidence="18">
    <location>
        <begin position="250"/>
        <end position="272"/>
    </location>
</feature>
<evidence type="ECO:0000256" key="14">
    <source>
        <dbReference type="ARBA" id="ARBA00022932"/>
    </source>
</evidence>
<dbReference type="InterPro" id="IPR022880">
    <property type="entry name" value="DNApol_IV"/>
</dbReference>
<dbReference type="NCBIfam" id="NF003015">
    <property type="entry name" value="PRK03858.1"/>
    <property type="match status" value="1"/>
</dbReference>
<dbReference type="InterPro" id="IPR001126">
    <property type="entry name" value="UmuC"/>
</dbReference>
<dbReference type="FunFam" id="3.30.1490.100:FF:000004">
    <property type="entry name" value="DNA polymerase IV"/>
    <property type="match status" value="1"/>
</dbReference>
<dbReference type="Pfam" id="PF00817">
    <property type="entry name" value="IMS"/>
    <property type="match status" value="1"/>
</dbReference>
<dbReference type="Pfam" id="PF11798">
    <property type="entry name" value="IMS_HHH"/>
    <property type="match status" value="1"/>
</dbReference>
<dbReference type="GO" id="GO:0003887">
    <property type="term" value="F:DNA-directed DNA polymerase activity"/>
    <property type="evidence" value="ECO:0007669"/>
    <property type="project" value="UniProtKB-KW"/>
</dbReference>
<evidence type="ECO:0000256" key="12">
    <source>
        <dbReference type="ARBA" id="ARBA00022763"/>
    </source>
</evidence>
<dbReference type="PANTHER" id="PTHR11076">
    <property type="entry name" value="DNA REPAIR POLYMERASE UMUC / TRANSFERASE FAMILY MEMBER"/>
    <property type="match status" value="1"/>
</dbReference>
<evidence type="ECO:0000256" key="9">
    <source>
        <dbReference type="ARBA" id="ARBA00022695"/>
    </source>
</evidence>
<evidence type="ECO:0000256" key="6">
    <source>
        <dbReference type="ARBA" id="ARBA00022457"/>
    </source>
</evidence>
<dbReference type="GO" id="GO:0006281">
    <property type="term" value="P:DNA repair"/>
    <property type="evidence" value="ECO:0007669"/>
    <property type="project" value="UniProtKB-KW"/>
</dbReference>
<reference evidence="20" key="1">
    <citation type="submission" date="2020-05" db="EMBL/GenBank/DDBJ databases">
        <authorList>
            <person name="Chiriac C."/>
            <person name="Salcher M."/>
            <person name="Ghai R."/>
            <person name="Kavagutti S V."/>
        </authorList>
    </citation>
    <scope>NUCLEOTIDE SEQUENCE</scope>
</reference>
<keyword evidence="7" id="KW-0963">Cytoplasm</keyword>
<comment type="subunit">
    <text evidence="4">Monomer.</text>
</comment>
<evidence type="ECO:0000259" key="19">
    <source>
        <dbReference type="PROSITE" id="PS50173"/>
    </source>
</evidence>
<dbReference type="EMBL" id="CAEZWH010000012">
    <property type="protein sequence ID" value="CAB4644665.1"/>
    <property type="molecule type" value="Genomic_DNA"/>
</dbReference>
<keyword evidence="9" id="KW-0548">Nucleotidyltransferase</keyword>
<dbReference type="Gene3D" id="1.10.150.20">
    <property type="entry name" value="5' to 3' exonuclease, C-terminal subdomain"/>
    <property type="match status" value="1"/>
</dbReference>
<dbReference type="SUPFAM" id="SSF56672">
    <property type="entry name" value="DNA/RNA polymerases"/>
    <property type="match status" value="1"/>
</dbReference>
<keyword evidence="11" id="KW-0479">Metal-binding</keyword>
<dbReference type="InterPro" id="IPR043502">
    <property type="entry name" value="DNA/RNA_pol_sf"/>
</dbReference>
<keyword evidence="6" id="KW-0515">Mutator protein</keyword>
<dbReference type="AlphaFoldDB" id="A0A6J6K8Q7"/>
<comment type="similarity">
    <text evidence="3">Belongs to the DNA polymerase type-Y family.</text>
</comment>
<gene>
    <name evidence="20" type="ORF">UFOPK2166_00434</name>
    <name evidence="21" type="ORF">UFOPK2195_00137</name>
</gene>
<organism evidence="20">
    <name type="scientific">freshwater metagenome</name>
    <dbReference type="NCBI Taxonomy" id="449393"/>
    <lineage>
        <taxon>unclassified sequences</taxon>
        <taxon>metagenomes</taxon>
        <taxon>ecological metagenomes</taxon>
    </lineage>
</organism>
<dbReference type="InterPro" id="IPR043128">
    <property type="entry name" value="Rev_trsase/Diguanyl_cyclase"/>
</dbReference>
<dbReference type="InterPro" id="IPR050116">
    <property type="entry name" value="DNA_polymerase-Y"/>
</dbReference>
<keyword evidence="15" id="KW-0238">DNA-binding</keyword>
<dbReference type="EC" id="2.7.7.7" evidence="5"/>
<evidence type="ECO:0000256" key="7">
    <source>
        <dbReference type="ARBA" id="ARBA00022490"/>
    </source>
</evidence>
<evidence type="ECO:0000256" key="18">
    <source>
        <dbReference type="SAM" id="MobiDB-lite"/>
    </source>
</evidence>
<evidence type="ECO:0000256" key="15">
    <source>
        <dbReference type="ARBA" id="ARBA00023125"/>
    </source>
</evidence>
<dbReference type="HAMAP" id="MF_01113">
    <property type="entry name" value="DNApol_IV"/>
    <property type="match status" value="1"/>
</dbReference>
<evidence type="ECO:0000256" key="17">
    <source>
        <dbReference type="ARBA" id="ARBA00049244"/>
    </source>
</evidence>
<dbReference type="GO" id="GO:0009432">
    <property type="term" value="P:SOS response"/>
    <property type="evidence" value="ECO:0007669"/>
    <property type="project" value="TreeGrafter"/>
</dbReference>
<evidence type="ECO:0000313" key="21">
    <source>
        <dbReference type="EMBL" id="CAB4644665.1"/>
    </source>
</evidence>
<comment type="subcellular location">
    <subcellularLocation>
        <location evidence="2">Cytoplasm</location>
    </subcellularLocation>
</comment>
<keyword evidence="10" id="KW-0235">DNA replication</keyword>
<feature type="compositionally biased region" description="Low complexity" evidence="18">
    <location>
        <begin position="413"/>
        <end position="424"/>
    </location>
</feature>
<proteinExistence type="inferred from homology"/>
<keyword evidence="16" id="KW-0234">DNA repair</keyword>
<comment type="catalytic activity">
    <reaction evidence="17">
        <text>DNA(n) + a 2'-deoxyribonucleoside 5'-triphosphate = DNA(n+1) + diphosphate</text>
        <dbReference type="Rhea" id="RHEA:22508"/>
        <dbReference type="Rhea" id="RHEA-COMP:17339"/>
        <dbReference type="Rhea" id="RHEA-COMP:17340"/>
        <dbReference type="ChEBI" id="CHEBI:33019"/>
        <dbReference type="ChEBI" id="CHEBI:61560"/>
        <dbReference type="ChEBI" id="CHEBI:173112"/>
        <dbReference type="EC" id="2.7.7.7"/>
    </reaction>
</comment>
<accession>A0A6J6K8Q7</accession>
<evidence type="ECO:0000256" key="2">
    <source>
        <dbReference type="ARBA" id="ARBA00004496"/>
    </source>
</evidence>
<evidence type="ECO:0000256" key="4">
    <source>
        <dbReference type="ARBA" id="ARBA00011245"/>
    </source>
</evidence>
<dbReference type="GO" id="GO:0042276">
    <property type="term" value="P:error-prone translesion synthesis"/>
    <property type="evidence" value="ECO:0007669"/>
    <property type="project" value="TreeGrafter"/>
</dbReference>
<dbReference type="GO" id="GO:0006260">
    <property type="term" value="P:DNA replication"/>
    <property type="evidence" value="ECO:0007669"/>
    <property type="project" value="UniProtKB-KW"/>
</dbReference>
<evidence type="ECO:0000313" key="20">
    <source>
        <dbReference type="EMBL" id="CAB4644219.1"/>
    </source>
</evidence>
<feature type="domain" description="UmuC" evidence="19">
    <location>
        <begin position="19"/>
        <end position="209"/>
    </location>
</feature>
<evidence type="ECO:0000256" key="8">
    <source>
        <dbReference type="ARBA" id="ARBA00022679"/>
    </source>
</evidence>
<dbReference type="NCBIfam" id="NF002677">
    <property type="entry name" value="PRK02406.1"/>
    <property type="match status" value="1"/>
</dbReference>
<keyword evidence="8" id="KW-0808">Transferase</keyword>
<dbReference type="PANTHER" id="PTHR11076:SF33">
    <property type="entry name" value="DNA POLYMERASE KAPPA"/>
    <property type="match status" value="1"/>
</dbReference>
<dbReference type="Gene3D" id="3.40.1170.60">
    <property type="match status" value="1"/>
</dbReference>
<feature type="compositionally biased region" description="Basic and acidic residues" evidence="18">
    <location>
        <begin position="252"/>
        <end position="266"/>
    </location>
</feature>
<dbReference type="Pfam" id="PF11799">
    <property type="entry name" value="IMS_C"/>
    <property type="match status" value="1"/>
</dbReference>
<dbReference type="InterPro" id="IPR017961">
    <property type="entry name" value="DNA_pol_Y-fam_little_finger"/>
</dbReference>
<keyword evidence="14" id="KW-0239">DNA-directed DNA polymerase</keyword>
<dbReference type="InterPro" id="IPR024728">
    <property type="entry name" value="PolY_HhH_motif"/>
</dbReference>
<dbReference type="EMBL" id="CAEZWB010000036">
    <property type="protein sequence ID" value="CAB4644219.1"/>
    <property type="molecule type" value="Genomic_DNA"/>
</dbReference>
<evidence type="ECO:0000256" key="13">
    <source>
        <dbReference type="ARBA" id="ARBA00022842"/>
    </source>
</evidence>
<keyword evidence="13" id="KW-0460">Magnesium</keyword>
<comment type="cofactor">
    <cofactor evidence="1">
        <name>Mg(2+)</name>
        <dbReference type="ChEBI" id="CHEBI:18420"/>
    </cofactor>
</comment>
<keyword evidence="12" id="KW-0227">DNA damage</keyword>
<name>A0A6J6K8Q7_9ZZZZ</name>
<dbReference type="GO" id="GO:0005829">
    <property type="term" value="C:cytosol"/>
    <property type="evidence" value="ECO:0007669"/>
    <property type="project" value="TreeGrafter"/>
</dbReference>
<dbReference type="Gene3D" id="3.30.70.270">
    <property type="match status" value="1"/>
</dbReference>
<dbReference type="CDD" id="cd03586">
    <property type="entry name" value="PolY_Pol_IV_kappa"/>
    <property type="match status" value="1"/>
</dbReference>
<dbReference type="GO" id="GO:0046872">
    <property type="term" value="F:metal ion binding"/>
    <property type="evidence" value="ECO:0007669"/>
    <property type="project" value="UniProtKB-KW"/>
</dbReference>
<protein>
    <recommendedName>
        <fullName evidence="5">DNA-directed DNA polymerase</fullName>
        <ecNumber evidence="5">2.7.7.7</ecNumber>
    </recommendedName>
</protein>
<dbReference type="InterPro" id="IPR036775">
    <property type="entry name" value="DNA_pol_Y-fam_lit_finger_sf"/>
</dbReference>
<feature type="region of interest" description="Disordered" evidence="18">
    <location>
        <begin position="408"/>
        <end position="433"/>
    </location>
</feature>
<evidence type="ECO:0000256" key="11">
    <source>
        <dbReference type="ARBA" id="ARBA00022723"/>
    </source>
</evidence>
<dbReference type="SUPFAM" id="SSF100879">
    <property type="entry name" value="Lesion bypass DNA polymerase (Y-family), little finger domain"/>
    <property type="match status" value="1"/>
</dbReference>
<sequence length="433" mass="46889">MVIVVVTVVHSVNAPSRTILHVDMDMFFVAVELRRHPELRGLPVVVGGDGQRGVVAAASYEARRYGVFSAMPASRARKLCPSAVFLPGDMDEYVSVSAQVFDIFHDYTPLVEGLSLDEAFLDVTGSLRAIGSGTFIAAEIRRRVLEEIGLVCCVGVAPSKFIAKLASKHAKPIASASGVKPGLGVYEVVAGDELAFVRPMHVKSLWGVGPVTLEKLTRLGITTVSDLAAIDVRALAGIVGEAHAQHLHNLAHAKDDRDVEPNRESKSIGNEETFSSDMYSADDVWVHVVRLIDSVSKRCREEAQWPRTLTLKIKYSDFQTVTRSHTEQTAVTSSQAMLKMLEPLLTTIDVSRGVRLVGVSARNFDSDGHQLSLFDEGIQSSDAAALDEAWAPATQAIDDIRERFGDSAIRPASTLKSTDTTTSTPWGPRGVSE</sequence>
<evidence type="ECO:0000256" key="5">
    <source>
        <dbReference type="ARBA" id="ARBA00012417"/>
    </source>
</evidence>
<dbReference type="Gene3D" id="3.30.1490.100">
    <property type="entry name" value="DNA polymerase, Y-family, little finger domain"/>
    <property type="match status" value="1"/>
</dbReference>
<evidence type="ECO:0000256" key="3">
    <source>
        <dbReference type="ARBA" id="ARBA00010945"/>
    </source>
</evidence>
<dbReference type="FunFam" id="3.40.1170.60:FF:000001">
    <property type="entry name" value="DNA polymerase IV"/>
    <property type="match status" value="1"/>
</dbReference>
<dbReference type="PROSITE" id="PS50173">
    <property type="entry name" value="UMUC"/>
    <property type="match status" value="1"/>
</dbReference>
<evidence type="ECO:0000256" key="1">
    <source>
        <dbReference type="ARBA" id="ARBA00001946"/>
    </source>
</evidence>
<dbReference type="GO" id="GO:0003684">
    <property type="term" value="F:damaged DNA binding"/>
    <property type="evidence" value="ECO:0007669"/>
    <property type="project" value="InterPro"/>
</dbReference>
<evidence type="ECO:0000256" key="16">
    <source>
        <dbReference type="ARBA" id="ARBA00023204"/>
    </source>
</evidence>
<evidence type="ECO:0000256" key="10">
    <source>
        <dbReference type="ARBA" id="ARBA00022705"/>
    </source>
</evidence>